<dbReference type="InterPro" id="IPR058240">
    <property type="entry name" value="rSAM_sf"/>
</dbReference>
<dbReference type="PROSITE" id="PS51918">
    <property type="entry name" value="RADICAL_SAM"/>
    <property type="match status" value="1"/>
</dbReference>
<name>A0A9N8R8V2_GIBZA</name>
<dbReference type="InterPro" id="IPR013785">
    <property type="entry name" value="Aldolase_TIM"/>
</dbReference>
<dbReference type="GO" id="GO:0051539">
    <property type="term" value="F:4 iron, 4 sulfur cluster binding"/>
    <property type="evidence" value="ECO:0007669"/>
    <property type="project" value="UniProtKB-KW"/>
</dbReference>
<dbReference type="GO" id="GO:0005525">
    <property type="term" value="F:GTP binding"/>
    <property type="evidence" value="ECO:0007669"/>
    <property type="project" value="UniProtKB-KW"/>
</dbReference>
<evidence type="ECO:0000256" key="9">
    <source>
        <dbReference type="ARBA" id="ARBA00023150"/>
    </source>
</evidence>
<comment type="caution">
    <text evidence="11">The sequence shown here is derived from an EMBL/GenBank/DDBJ whole genome shotgun (WGS) entry which is preliminary data.</text>
</comment>
<keyword evidence="5" id="KW-0408">Iron</keyword>
<evidence type="ECO:0000313" key="11">
    <source>
        <dbReference type="EMBL" id="CAG1978358.1"/>
    </source>
</evidence>
<dbReference type="GO" id="GO:0061799">
    <property type="term" value="F:cyclic pyranopterin monophosphate synthase activity"/>
    <property type="evidence" value="ECO:0007669"/>
    <property type="project" value="TreeGrafter"/>
</dbReference>
<dbReference type="Proteomes" id="UP000746612">
    <property type="component" value="Unassembled WGS sequence"/>
</dbReference>
<organism evidence="11 12">
    <name type="scientific">Gibberella zeae</name>
    <name type="common">Wheat head blight fungus</name>
    <name type="synonym">Fusarium graminearum</name>
    <dbReference type="NCBI Taxonomy" id="5518"/>
    <lineage>
        <taxon>Eukaryota</taxon>
        <taxon>Fungi</taxon>
        <taxon>Dikarya</taxon>
        <taxon>Ascomycota</taxon>
        <taxon>Pezizomycotina</taxon>
        <taxon>Sordariomycetes</taxon>
        <taxon>Hypocreomycetidae</taxon>
        <taxon>Hypocreales</taxon>
        <taxon>Nectriaceae</taxon>
        <taxon>Fusarium</taxon>
    </lineage>
</organism>
<evidence type="ECO:0000256" key="3">
    <source>
        <dbReference type="ARBA" id="ARBA00022723"/>
    </source>
</evidence>
<keyword evidence="4" id="KW-0547">Nucleotide-binding</keyword>
<keyword evidence="2" id="KW-0949">S-adenosyl-L-methionine</keyword>
<evidence type="ECO:0000256" key="8">
    <source>
        <dbReference type="ARBA" id="ARBA00023134"/>
    </source>
</evidence>
<keyword evidence="8" id="KW-0342">GTP-binding</keyword>
<dbReference type="Pfam" id="PF04055">
    <property type="entry name" value="Radical_SAM"/>
    <property type="match status" value="1"/>
</dbReference>
<keyword evidence="7" id="KW-0496">Mitochondrion</keyword>
<dbReference type="AlphaFoldDB" id="A0A9N8R8V2"/>
<feature type="non-terminal residue" evidence="11">
    <location>
        <position position="1"/>
    </location>
</feature>
<dbReference type="InterPro" id="IPR013483">
    <property type="entry name" value="MoaA"/>
</dbReference>
<dbReference type="CDD" id="cd01335">
    <property type="entry name" value="Radical_SAM"/>
    <property type="match status" value="1"/>
</dbReference>
<evidence type="ECO:0000313" key="12">
    <source>
        <dbReference type="Proteomes" id="UP000746612"/>
    </source>
</evidence>
<evidence type="ECO:0000256" key="1">
    <source>
        <dbReference type="ARBA" id="ARBA00005046"/>
    </source>
</evidence>
<dbReference type="GO" id="GO:0006777">
    <property type="term" value="P:Mo-molybdopterin cofactor biosynthetic process"/>
    <property type="evidence" value="ECO:0007669"/>
    <property type="project" value="UniProtKB-KW"/>
</dbReference>
<dbReference type="GO" id="GO:0061798">
    <property type="term" value="F:GTP 3',8'-cyclase activity"/>
    <property type="evidence" value="ECO:0007669"/>
    <property type="project" value="TreeGrafter"/>
</dbReference>
<dbReference type="PANTHER" id="PTHR22960">
    <property type="entry name" value="MOLYBDOPTERIN COFACTOR SYNTHESIS PROTEIN A"/>
    <property type="match status" value="1"/>
</dbReference>
<accession>A0A9N8R8V2</accession>
<dbReference type="InterPro" id="IPR050105">
    <property type="entry name" value="MoCo_biosynth_MoaA/MoaC"/>
</dbReference>
<dbReference type="CDD" id="cd21117">
    <property type="entry name" value="Twitch_MoaA"/>
    <property type="match status" value="1"/>
</dbReference>
<evidence type="ECO:0000256" key="4">
    <source>
        <dbReference type="ARBA" id="ARBA00022741"/>
    </source>
</evidence>
<dbReference type="InterPro" id="IPR006638">
    <property type="entry name" value="Elp3/MiaA/NifB-like_rSAM"/>
</dbReference>
<evidence type="ECO:0000256" key="6">
    <source>
        <dbReference type="ARBA" id="ARBA00023014"/>
    </source>
</evidence>
<keyword evidence="6" id="KW-0411">Iron-sulfur</keyword>
<dbReference type="PANTHER" id="PTHR22960:SF0">
    <property type="entry name" value="MOLYBDENUM COFACTOR BIOSYNTHESIS PROTEIN 1"/>
    <property type="match status" value="1"/>
</dbReference>
<dbReference type="InterPro" id="IPR007197">
    <property type="entry name" value="rSAM"/>
</dbReference>
<evidence type="ECO:0000259" key="10">
    <source>
        <dbReference type="PROSITE" id="PS51918"/>
    </source>
</evidence>
<gene>
    <name evidence="11" type="ORF">MDCFG202_LOCUS170801</name>
</gene>
<dbReference type="EMBL" id="CAJPIJ010000108">
    <property type="protein sequence ID" value="CAG1978358.1"/>
    <property type="molecule type" value="Genomic_DNA"/>
</dbReference>
<dbReference type="SMART" id="SM00729">
    <property type="entry name" value="Elp3"/>
    <property type="match status" value="1"/>
</dbReference>
<reference evidence="11" key="1">
    <citation type="submission" date="2021-03" db="EMBL/GenBank/DDBJ databases">
        <authorList>
            <person name="Alouane T."/>
            <person name="Langin T."/>
            <person name="Bonhomme L."/>
        </authorList>
    </citation>
    <scope>NUCLEOTIDE SEQUENCE</scope>
    <source>
        <strain evidence="11">MDC_Fg202</strain>
    </source>
</reference>
<evidence type="ECO:0000256" key="7">
    <source>
        <dbReference type="ARBA" id="ARBA00023128"/>
    </source>
</evidence>
<evidence type="ECO:0000256" key="5">
    <source>
        <dbReference type="ARBA" id="ARBA00023004"/>
    </source>
</evidence>
<dbReference type="InterPro" id="IPR010505">
    <property type="entry name" value="MoaA_twitch"/>
</dbReference>
<proteinExistence type="predicted"/>
<dbReference type="NCBIfam" id="TIGR02666">
    <property type="entry name" value="moaA"/>
    <property type="match status" value="1"/>
</dbReference>
<dbReference type="Gene3D" id="3.20.20.70">
    <property type="entry name" value="Aldolase class I"/>
    <property type="match status" value="1"/>
</dbReference>
<keyword evidence="3" id="KW-0479">Metal-binding</keyword>
<feature type="domain" description="Radical SAM core" evidence="10">
    <location>
        <begin position="8"/>
        <end position="237"/>
    </location>
</feature>
<keyword evidence="9" id="KW-0501">Molybdenum cofactor biosynthesis</keyword>
<sequence length="360" mass="41024">FFDFLTYIFNRKHDDLRISLTERRNLRCVYCMPEEGVPLLVPLSPATEILMTPEIVMLSSVFVNQGVTKIRLAGGEPTIRPDMLPLMQQLGDLRGLRELCINTNGIALHRKLEAMAEHGLTGINLSLDKLDPWQFQIMTRRKGFDAVMRSINRIYELNKHGAGIRLKMNCVVMRGINDKEILPFVEMTREHDIEVRFIEYMPFDGNKWNQGNMFTYGEMLSVICEKHPMLHKLVDPKNNTSKKWNIPGYLGQIGFITSMTHNFCGSCNRLRITNEGNLKVCLFGNAEVSLRDNLRESNAGQPIDESAYETLKASSLERDNQALAESMASTESKLLETIGRAIKRKIEKHAGLSELEHIPN</sequence>
<dbReference type="SUPFAM" id="SSF102114">
    <property type="entry name" value="Radical SAM enzymes"/>
    <property type="match status" value="1"/>
</dbReference>
<dbReference type="Pfam" id="PF06463">
    <property type="entry name" value="Mob_synth_C"/>
    <property type="match status" value="1"/>
</dbReference>
<evidence type="ECO:0000256" key="2">
    <source>
        <dbReference type="ARBA" id="ARBA00022691"/>
    </source>
</evidence>
<dbReference type="GO" id="GO:0046872">
    <property type="term" value="F:metal ion binding"/>
    <property type="evidence" value="ECO:0007669"/>
    <property type="project" value="UniProtKB-KW"/>
</dbReference>
<comment type="pathway">
    <text evidence="1">Cofactor biosynthesis; molybdopterin biosynthesis.</text>
</comment>
<protein>
    <recommendedName>
        <fullName evidence="10">Radical SAM core domain-containing protein</fullName>
    </recommendedName>
</protein>